<dbReference type="InterPro" id="IPR020625">
    <property type="entry name" value="Schiff_base-form_aldolases_AS"/>
</dbReference>
<evidence type="ECO:0000256" key="2">
    <source>
        <dbReference type="ARBA" id="ARBA00005120"/>
    </source>
</evidence>
<feature type="binding site" evidence="12 15">
    <location>
        <position position="47"/>
    </location>
    <ligand>
        <name>pyruvate</name>
        <dbReference type="ChEBI" id="CHEBI:15361"/>
    </ligand>
</feature>
<evidence type="ECO:0000256" key="14">
    <source>
        <dbReference type="PIRSR" id="PIRSR001365-1"/>
    </source>
</evidence>
<keyword evidence="5 12" id="KW-0963">Cytoplasm</keyword>
<dbReference type="GO" id="GO:0005829">
    <property type="term" value="C:cytosol"/>
    <property type="evidence" value="ECO:0007669"/>
    <property type="project" value="TreeGrafter"/>
</dbReference>
<feature type="site" description="Part of a proton relay during catalysis" evidence="12">
    <location>
        <position position="46"/>
    </location>
</feature>
<evidence type="ECO:0000256" key="4">
    <source>
        <dbReference type="ARBA" id="ARBA00012086"/>
    </source>
</evidence>
<keyword evidence="10 12" id="KW-0704">Schiff base</keyword>
<comment type="subcellular location">
    <subcellularLocation>
        <location evidence="12">Cytoplasm</location>
    </subcellularLocation>
</comment>
<dbReference type="Proteomes" id="UP000279029">
    <property type="component" value="Chromosome"/>
</dbReference>
<feature type="active site" description="Proton donor/acceptor" evidence="12 14">
    <location>
        <position position="135"/>
    </location>
</feature>
<keyword evidence="6 12" id="KW-0028">Amino-acid biosynthesis</keyword>
<protein>
    <recommendedName>
        <fullName evidence="4 12">4-hydroxy-tetrahydrodipicolinate synthase</fullName>
        <shortName evidence="12">HTPA synthase</shortName>
        <ecNumber evidence="4 12">4.3.3.7</ecNumber>
    </recommendedName>
</protein>
<dbReference type="OrthoDB" id="9782828at2"/>
<comment type="function">
    <text evidence="1 12">Catalyzes the condensation of (S)-aspartate-beta-semialdehyde [(S)-ASA] and pyruvate to 4-hydroxy-tetrahydrodipicolinate (HTPA).</text>
</comment>
<evidence type="ECO:0000313" key="16">
    <source>
        <dbReference type="EMBL" id="VDN47352.1"/>
    </source>
</evidence>
<evidence type="ECO:0000256" key="13">
    <source>
        <dbReference type="PIRNR" id="PIRNR001365"/>
    </source>
</evidence>
<dbReference type="UniPathway" id="UPA00034">
    <property type="reaction ID" value="UER00017"/>
</dbReference>
<dbReference type="PANTHER" id="PTHR12128">
    <property type="entry name" value="DIHYDRODIPICOLINATE SYNTHASE"/>
    <property type="match status" value="1"/>
</dbReference>
<dbReference type="SMART" id="SM01130">
    <property type="entry name" value="DHDPS"/>
    <property type="match status" value="1"/>
</dbReference>
<dbReference type="GO" id="GO:0008840">
    <property type="term" value="F:4-hydroxy-tetrahydrodipicolinate synthase activity"/>
    <property type="evidence" value="ECO:0007669"/>
    <property type="project" value="UniProtKB-UniRule"/>
</dbReference>
<evidence type="ECO:0000256" key="5">
    <source>
        <dbReference type="ARBA" id="ARBA00022490"/>
    </source>
</evidence>
<feature type="binding site" evidence="12 15">
    <location>
        <position position="205"/>
    </location>
    <ligand>
        <name>pyruvate</name>
        <dbReference type="ChEBI" id="CHEBI:15361"/>
    </ligand>
</feature>
<sequence>MSIFTGSGVAIVTPMNVDESVNYDKLRELIDFQIDHGTNCIVICGTTGEASTLTDEEQLECIRVAVEHTNKRVPVMAGTGSNHTAHGIELSQKAEALGADALLLVTPYYNKTTQKGLIRHYTEIAAAVSIPIMLYNVPSRTGLNIEPSTAKALSLVDNIVAIKEASGNIAQVVDLAHAVEGRLDIYSGNDDQILPLLALGGKGVVSVIANILPKETHDIVANYRTGDLEGALARQLKMHELTKAIFCEVNPVPIKKALNLMGMNVGPTRGPLFEMEPANVEYLKKAMLDMGLNVQ</sequence>
<dbReference type="Gene3D" id="3.20.20.70">
    <property type="entry name" value="Aldolase class I"/>
    <property type="match status" value="1"/>
</dbReference>
<evidence type="ECO:0000256" key="12">
    <source>
        <dbReference type="HAMAP-Rule" id="MF_00418"/>
    </source>
</evidence>
<keyword evidence="8 12" id="KW-0457">Lysine biosynthesis</keyword>
<comment type="catalytic activity">
    <reaction evidence="11 12">
        <text>L-aspartate 4-semialdehyde + pyruvate = (2S,4S)-4-hydroxy-2,3,4,5-tetrahydrodipicolinate + H2O + H(+)</text>
        <dbReference type="Rhea" id="RHEA:34171"/>
        <dbReference type="ChEBI" id="CHEBI:15361"/>
        <dbReference type="ChEBI" id="CHEBI:15377"/>
        <dbReference type="ChEBI" id="CHEBI:15378"/>
        <dbReference type="ChEBI" id="CHEBI:67139"/>
        <dbReference type="ChEBI" id="CHEBI:537519"/>
        <dbReference type="EC" id="4.3.3.7"/>
    </reaction>
</comment>
<dbReference type="InterPro" id="IPR002220">
    <property type="entry name" value="DapA-like"/>
</dbReference>
<dbReference type="PANTHER" id="PTHR12128:SF66">
    <property type="entry name" value="4-HYDROXY-2-OXOGLUTARATE ALDOLASE, MITOCHONDRIAL"/>
    <property type="match status" value="1"/>
</dbReference>
<name>A0A3P7RXI1_9FIRM</name>
<evidence type="ECO:0000256" key="1">
    <source>
        <dbReference type="ARBA" id="ARBA00003294"/>
    </source>
</evidence>
<evidence type="ECO:0000256" key="11">
    <source>
        <dbReference type="ARBA" id="ARBA00047836"/>
    </source>
</evidence>
<comment type="caution">
    <text evidence="12">Was originally thought to be a dihydrodipicolinate synthase (DHDPS), catalyzing the condensation of (S)-aspartate-beta-semialdehyde [(S)-ASA] and pyruvate to dihydrodipicolinate (DHDP). However, it was shown in E.coli that the product of the enzymatic reaction is not dihydrodipicolinate but in fact (4S)-4-hydroxy-2,3,4,5-tetrahydro-(2S)-dipicolinic acid (HTPA), and that the consecutive dehydration reaction leading to DHDP is not spontaneous but catalyzed by DapB.</text>
</comment>
<dbReference type="PRINTS" id="PR00146">
    <property type="entry name" value="DHPICSNTHASE"/>
</dbReference>
<feature type="site" description="Part of a proton relay during catalysis" evidence="12">
    <location>
        <position position="109"/>
    </location>
</feature>
<evidence type="ECO:0000256" key="10">
    <source>
        <dbReference type="ARBA" id="ARBA00023270"/>
    </source>
</evidence>
<feature type="active site" description="Schiff-base intermediate with substrate" evidence="12 14">
    <location>
        <position position="163"/>
    </location>
</feature>
<dbReference type="PROSITE" id="PS00666">
    <property type="entry name" value="DHDPS_2"/>
    <property type="match status" value="1"/>
</dbReference>
<dbReference type="NCBIfam" id="TIGR00674">
    <property type="entry name" value="dapA"/>
    <property type="match status" value="1"/>
</dbReference>
<dbReference type="KEGG" id="cbar:PATL70BA_1467"/>
<dbReference type="RefSeq" id="WP_125136672.1">
    <property type="nucleotide sequence ID" value="NZ_LR130778.1"/>
</dbReference>
<evidence type="ECO:0000313" key="17">
    <source>
        <dbReference type="Proteomes" id="UP000279029"/>
    </source>
</evidence>
<evidence type="ECO:0000256" key="15">
    <source>
        <dbReference type="PIRSR" id="PIRSR001365-2"/>
    </source>
</evidence>
<dbReference type="AlphaFoldDB" id="A0A3P7RXI1"/>
<keyword evidence="17" id="KW-1185">Reference proteome</keyword>
<evidence type="ECO:0000256" key="3">
    <source>
        <dbReference type="ARBA" id="ARBA00007592"/>
    </source>
</evidence>
<reference evidence="16 17" key="1">
    <citation type="submission" date="2018-09" db="EMBL/GenBank/DDBJ databases">
        <authorList>
            <person name="Postec A."/>
        </authorList>
    </citation>
    <scope>NUCLEOTIDE SEQUENCE [LARGE SCALE GENOMIC DNA]</scope>
    <source>
        <strain evidence="16">70B-A</strain>
    </source>
</reference>
<keyword evidence="9 12" id="KW-0456">Lyase</keyword>
<accession>A0A3P7RXI1</accession>
<dbReference type="InterPro" id="IPR013785">
    <property type="entry name" value="Aldolase_TIM"/>
</dbReference>
<dbReference type="Pfam" id="PF00701">
    <property type="entry name" value="DHDPS"/>
    <property type="match status" value="1"/>
</dbReference>
<dbReference type="SUPFAM" id="SSF51569">
    <property type="entry name" value="Aldolase"/>
    <property type="match status" value="1"/>
</dbReference>
<comment type="pathway">
    <text evidence="2 12">Amino-acid biosynthesis; L-lysine biosynthesis via DAP pathway; (S)-tetrahydrodipicolinate from L-aspartate: step 3/4.</text>
</comment>
<dbReference type="EMBL" id="LR130778">
    <property type="protein sequence ID" value="VDN47352.1"/>
    <property type="molecule type" value="Genomic_DNA"/>
</dbReference>
<dbReference type="HAMAP" id="MF_00418">
    <property type="entry name" value="DapA"/>
    <property type="match status" value="1"/>
</dbReference>
<comment type="similarity">
    <text evidence="3 12 13">Belongs to the DapA family.</text>
</comment>
<evidence type="ECO:0000256" key="7">
    <source>
        <dbReference type="ARBA" id="ARBA00022915"/>
    </source>
</evidence>
<dbReference type="GO" id="GO:0009089">
    <property type="term" value="P:lysine biosynthetic process via diaminopimelate"/>
    <property type="evidence" value="ECO:0007669"/>
    <property type="project" value="UniProtKB-UniRule"/>
</dbReference>
<gene>
    <name evidence="12 16" type="primary">dapA</name>
    <name evidence="16" type="ORF">PATL70BA_1467</name>
</gene>
<evidence type="ECO:0000256" key="8">
    <source>
        <dbReference type="ARBA" id="ARBA00023154"/>
    </source>
</evidence>
<dbReference type="InterPro" id="IPR005263">
    <property type="entry name" value="DapA"/>
</dbReference>
<dbReference type="CDD" id="cd00950">
    <property type="entry name" value="DHDPS"/>
    <property type="match status" value="1"/>
</dbReference>
<dbReference type="GO" id="GO:0019877">
    <property type="term" value="P:diaminopimelate biosynthetic process"/>
    <property type="evidence" value="ECO:0007669"/>
    <property type="project" value="UniProtKB-UniRule"/>
</dbReference>
<comment type="subunit">
    <text evidence="12">Homotetramer; dimer of dimers.</text>
</comment>
<dbReference type="PIRSF" id="PIRSF001365">
    <property type="entry name" value="DHDPS"/>
    <property type="match status" value="1"/>
</dbReference>
<dbReference type="EC" id="4.3.3.7" evidence="4 12"/>
<proteinExistence type="inferred from homology"/>
<organism evidence="16 17">
    <name type="scientific">Petrocella atlantisensis</name>
    <dbReference type="NCBI Taxonomy" id="2173034"/>
    <lineage>
        <taxon>Bacteria</taxon>
        <taxon>Bacillati</taxon>
        <taxon>Bacillota</taxon>
        <taxon>Clostridia</taxon>
        <taxon>Lachnospirales</taxon>
        <taxon>Vallitaleaceae</taxon>
        <taxon>Petrocella</taxon>
    </lineage>
</organism>
<evidence type="ECO:0000256" key="9">
    <source>
        <dbReference type="ARBA" id="ARBA00023239"/>
    </source>
</evidence>
<evidence type="ECO:0000256" key="6">
    <source>
        <dbReference type="ARBA" id="ARBA00022605"/>
    </source>
</evidence>
<keyword evidence="7 12" id="KW-0220">Diaminopimelate biosynthesis</keyword>